<reference evidence="2" key="1">
    <citation type="submission" date="2011-04" db="EMBL/GenBank/DDBJ databases">
        <title>Genome sequence of Solibacillus silvestris StLB046.</title>
        <authorList>
            <person name="Morohoshi T."/>
            <person name="Someya N."/>
            <person name="Ikeda T."/>
        </authorList>
    </citation>
    <scope>NUCLEOTIDE SEQUENCE [LARGE SCALE GENOMIC DNA]</scope>
    <source>
        <strain evidence="2">StLB046</strain>
    </source>
</reference>
<name>F2F1K5_SOLSS</name>
<dbReference type="AlphaFoldDB" id="F2F1K5"/>
<dbReference type="KEGG" id="siv:SSIL_2445"/>
<sequence>MQKVSNRMEAEKIFDTNVKNRPRLGKLKSMYLIRKETLNNEKSK</sequence>
<protein>
    <submittedName>
        <fullName evidence="1">Uncharacterized protein</fullName>
    </submittedName>
</protein>
<reference evidence="1 2" key="2">
    <citation type="journal article" date="2012" name="J. Biosci. Bioeng.">
        <title>Complete genome sequence and characterization of the N-acylhomoserine lactone-degrading gene of the potato leaf-associated Solibacillus silvestris.</title>
        <authorList>
            <person name="Morohoshi T."/>
            <person name="Tominaga Y."/>
            <person name="Someya N."/>
            <person name="Ikeda T."/>
        </authorList>
    </citation>
    <scope>NUCLEOTIDE SEQUENCE [LARGE SCALE GENOMIC DNA]</scope>
    <source>
        <strain evidence="1 2">StLB046</strain>
    </source>
</reference>
<evidence type="ECO:0000313" key="2">
    <source>
        <dbReference type="Proteomes" id="UP000006691"/>
    </source>
</evidence>
<organism evidence="1 2">
    <name type="scientific">Solibacillus silvestris (strain StLB046)</name>
    <name type="common">Bacillus silvestris</name>
    <dbReference type="NCBI Taxonomy" id="1002809"/>
    <lineage>
        <taxon>Bacteria</taxon>
        <taxon>Bacillati</taxon>
        <taxon>Bacillota</taxon>
        <taxon>Bacilli</taxon>
        <taxon>Bacillales</taxon>
        <taxon>Caryophanaceae</taxon>
        <taxon>Solibacillus</taxon>
    </lineage>
</organism>
<accession>F2F1K5</accession>
<evidence type="ECO:0000313" key="1">
    <source>
        <dbReference type="EMBL" id="BAK16868.1"/>
    </source>
</evidence>
<dbReference type="HOGENOM" id="CLU_3222162_0_0_9"/>
<dbReference type="EMBL" id="AP012157">
    <property type="protein sequence ID" value="BAK16868.1"/>
    <property type="molecule type" value="Genomic_DNA"/>
</dbReference>
<keyword evidence="2" id="KW-1185">Reference proteome</keyword>
<proteinExistence type="predicted"/>
<dbReference type="Proteomes" id="UP000006691">
    <property type="component" value="Chromosome"/>
</dbReference>
<gene>
    <name evidence="1" type="ordered locus">SSIL_2445</name>
</gene>